<sequence>MNGCFPSLRCSANMESMQYAEAAVKEFLLFRGFTHTLHSFDAEVEADIGHGLQVDRIVDLLFTVYVPRFEADNMINLLAFLQKSFFPSAEERYHITLRKLEASLKKYYIVNAMQKARPDRVIHFFERHADSLLRSGDDWHSWFAIPYMQNPNVDPRFQVYFSKEWLDTLMVSFRNFLSEVFDNIRLPTLLKIHSERIKSRAMKQELEKLRNECVQLRAILKGKEEEISKFESEYESAKSQPSRDAQGENEVGPSPSQISSTASADKGNNLVPVTFVEDNHSNEDQESGSGANKLDTSSHETHSSHHSAFPQLESSELTTDAAKRWAKEEEVPQIIVESQETFSGHTSPITRCRFSTAGSNVASASVDGTVRIWTPDAAASTSRNATIYCGAEIMSLEWENKSDRLLLLGTAECGVKAWNVAAKRVVCDLNTDSAFPRILELKCSPTDALFLCVASSHPGNTSQGVENIAFGSLTVWNMRTWKLMNALPLGEDPPVVTSVCFNHNGKLVAAGATDGMIRLFDMNGCLPITGWPAHDGCAVSCVRFGHDHSSIFSLGSDGKVLEWSLHNQGQILQSHDASMFCSTDGSTLPRHEMALDSYGKSLLLSSNLRSAPMFKFNGTIQAYRTLDHNGGITSVDWHPLLPMFLTGSSDHSVRVTSIL</sequence>
<protein>
    <recommendedName>
        <fullName evidence="3">ARMC9 CTLH-like domain-containing protein</fullName>
    </recommendedName>
</protein>
<dbReference type="InterPro" id="IPR056327">
    <property type="entry name" value="ARMC9_CTLH-like_dom"/>
</dbReference>
<dbReference type="SUPFAM" id="SSF50978">
    <property type="entry name" value="WD40 repeat-like"/>
    <property type="match status" value="1"/>
</dbReference>
<dbReference type="Pfam" id="PF23138">
    <property type="entry name" value="CTLH_Armc9"/>
    <property type="match status" value="1"/>
</dbReference>
<evidence type="ECO:0000256" key="1">
    <source>
        <dbReference type="PROSITE-ProRule" id="PRU00221"/>
    </source>
</evidence>
<dbReference type="Gene3D" id="2.130.10.10">
    <property type="entry name" value="YVTN repeat-like/Quinoprotein amine dehydrogenase"/>
    <property type="match status" value="2"/>
</dbReference>
<accession>A0A2R6WBQ7</accession>
<feature type="repeat" description="WD" evidence="1">
    <location>
        <begin position="489"/>
        <end position="523"/>
    </location>
</feature>
<proteinExistence type="predicted"/>
<dbReference type="Proteomes" id="UP000244005">
    <property type="component" value="Unassembled WGS sequence"/>
</dbReference>
<dbReference type="SMART" id="SM00320">
    <property type="entry name" value="WD40"/>
    <property type="match status" value="4"/>
</dbReference>
<dbReference type="OMA" id="KMYLVNA"/>
<dbReference type="Pfam" id="PF00400">
    <property type="entry name" value="WD40"/>
    <property type="match status" value="4"/>
</dbReference>
<dbReference type="Gramene" id="Mp1g02730.1">
    <property type="protein sequence ID" value="Mp1g02730.1.cds"/>
    <property type="gene ID" value="Mp1g02730"/>
</dbReference>
<feature type="region of interest" description="Disordered" evidence="2">
    <location>
        <begin position="231"/>
        <end position="267"/>
    </location>
</feature>
<dbReference type="PANTHER" id="PTHR47198:SF1">
    <property type="entry name" value="WD REPEAT-CONTAINING PROTEIN 91-LIKE ISOFORM X1"/>
    <property type="match status" value="1"/>
</dbReference>
<keyword evidence="5" id="KW-1185">Reference proteome</keyword>
<evidence type="ECO:0000313" key="4">
    <source>
        <dbReference type="EMBL" id="PTQ31283.1"/>
    </source>
</evidence>
<feature type="compositionally biased region" description="Polar residues" evidence="2">
    <location>
        <begin position="254"/>
        <end position="263"/>
    </location>
</feature>
<dbReference type="InterPro" id="IPR036322">
    <property type="entry name" value="WD40_repeat_dom_sf"/>
</dbReference>
<gene>
    <name evidence="4" type="ORF">MARPO_0113s0021</name>
</gene>
<evidence type="ECO:0000256" key="2">
    <source>
        <dbReference type="SAM" id="MobiDB-lite"/>
    </source>
</evidence>
<name>A0A2R6WBQ7_MARPO</name>
<reference evidence="5" key="1">
    <citation type="journal article" date="2017" name="Cell">
        <title>Insights into land plant evolution garnered from the Marchantia polymorpha genome.</title>
        <authorList>
            <person name="Bowman J.L."/>
            <person name="Kohchi T."/>
            <person name="Yamato K.T."/>
            <person name="Jenkins J."/>
            <person name="Shu S."/>
            <person name="Ishizaki K."/>
            <person name="Yamaoka S."/>
            <person name="Nishihama R."/>
            <person name="Nakamura Y."/>
            <person name="Berger F."/>
            <person name="Adam C."/>
            <person name="Aki S.S."/>
            <person name="Althoff F."/>
            <person name="Araki T."/>
            <person name="Arteaga-Vazquez M.A."/>
            <person name="Balasubrmanian S."/>
            <person name="Barry K."/>
            <person name="Bauer D."/>
            <person name="Boehm C.R."/>
            <person name="Briginshaw L."/>
            <person name="Caballero-Perez J."/>
            <person name="Catarino B."/>
            <person name="Chen F."/>
            <person name="Chiyoda S."/>
            <person name="Chovatia M."/>
            <person name="Davies K.M."/>
            <person name="Delmans M."/>
            <person name="Demura T."/>
            <person name="Dierschke T."/>
            <person name="Dolan L."/>
            <person name="Dorantes-Acosta A.E."/>
            <person name="Eklund D.M."/>
            <person name="Florent S.N."/>
            <person name="Flores-Sandoval E."/>
            <person name="Fujiyama A."/>
            <person name="Fukuzawa H."/>
            <person name="Galik B."/>
            <person name="Grimanelli D."/>
            <person name="Grimwood J."/>
            <person name="Grossniklaus U."/>
            <person name="Hamada T."/>
            <person name="Haseloff J."/>
            <person name="Hetherington A.J."/>
            <person name="Higo A."/>
            <person name="Hirakawa Y."/>
            <person name="Hundley H.N."/>
            <person name="Ikeda Y."/>
            <person name="Inoue K."/>
            <person name="Inoue S.I."/>
            <person name="Ishida S."/>
            <person name="Jia Q."/>
            <person name="Kakita M."/>
            <person name="Kanazawa T."/>
            <person name="Kawai Y."/>
            <person name="Kawashima T."/>
            <person name="Kennedy M."/>
            <person name="Kinose K."/>
            <person name="Kinoshita T."/>
            <person name="Kohara Y."/>
            <person name="Koide E."/>
            <person name="Komatsu K."/>
            <person name="Kopischke S."/>
            <person name="Kubo M."/>
            <person name="Kyozuka J."/>
            <person name="Lagercrantz U."/>
            <person name="Lin S.S."/>
            <person name="Lindquist E."/>
            <person name="Lipzen A.M."/>
            <person name="Lu C.W."/>
            <person name="De Luna E."/>
            <person name="Martienssen R.A."/>
            <person name="Minamino N."/>
            <person name="Mizutani M."/>
            <person name="Mizutani M."/>
            <person name="Mochizuki N."/>
            <person name="Monte I."/>
            <person name="Mosher R."/>
            <person name="Nagasaki H."/>
            <person name="Nakagami H."/>
            <person name="Naramoto S."/>
            <person name="Nishitani K."/>
            <person name="Ohtani M."/>
            <person name="Okamoto T."/>
            <person name="Okumura M."/>
            <person name="Phillips J."/>
            <person name="Pollak B."/>
            <person name="Reinders A."/>
            <person name="Rovekamp M."/>
            <person name="Sano R."/>
            <person name="Sawa S."/>
            <person name="Schmid M.W."/>
            <person name="Shirakawa M."/>
            <person name="Solano R."/>
            <person name="Spunde A."/>
            <person name="Suetsugu N."/>
            <person name="Sugano S."/>
            <person name="Sugiyama A."/>
            <person name="Sun R."/>
            <person name="Suzuki Y."/>
            <person name="Takenaka M."/>
            <person name="Takezawa D."/>
            <person name="Tomogane H."/>
            <person name="Tsuzuki M."/>
            <person name="Ueda T."/>
            <person name="Umeda M."/>
            <person name="Ward J.M."/>
            <person name="Watanabe Y."/>
            <person name="Yazaki K."/>
            <person name="Yokoyama R."/>
            <person name="Yoshitake Y."/>
            <person name="Yotsui I."/>
            <person name="Zachgo S."/>
            <person name="Schmutz J."/>
        </authorList>
    </citation>
    <scope>NUCLEOTIDE SEQUENCE [LARGE SCALE GENOMIC DNA]</scope>
    <source>
        <strain evidence="5">Tak-1</strain>
    </source>
</reference>
<dbReference type="AlphaFoldDB" id="A0A2R6WBQ7"/>
<dbReference type="OrthoDB" id="538223at2759"/>
<dbReference type="PANTHER" id="PTHR47198">
    <property type="entry name" value="OS05G0299300 PROTEIN"/>
    <property type="match status" value="1"/>
</dbReference>
<organism evidence="4 5">
    <name type="scientific">Marchantia polymorpha</name>
    <name type="common">Common liverwort</name>
    <name type="synonym">Marchantia aquatica</name>
    <dbReference type="NCBI Taxonomy" id="3197"/>
    <lineage>
        <taxon>Eukaryota</taxon>
        <taxon>Viridiplantae</taxon>
        <taxon>Streptophyta</taxon>
        <taxon>Embryophyta</taxon>
        <taxon>Marchantiophyta</taxon>
        <taxon>Marchantiopsida</taxon>
        <taxon>Marchantiidae</taxon>
        <taxon>Marchantiales</taxon>
        <taxon>Marchantiaceae</taxon>
        <taxon>Marchantia</taxon>
    </lineage>
</organism>
<dbReference type="PROSITE" id="PS50294">
    <property type="entry name" value="WD_REPEATS_REGION"/>
    <property type="match status" value="2"/>
</dbReference>
<dbReference type="InterPro" id="IPR015943">
    <property type="entry name" value="WD40/YVTN_repeat-like_dom_sf"/>
</dbReference>
<dbReference type="EMBL" id="KZ772785">
    <property type="protein sequence ID" value="PTQ31283.1"/>
    <property type="molecule type" value="Genomic_DNA"/>
</dbReference>
<feature type="region of interest" description="Disordered" evidence="2">
    <location>
        <begin position="280"/>
        <end position="319"/>
    </location>
</feature>
<keyword evidence="1" id="KW-0853">WD repeat</keyword>
<dbReference type="PROSITE" id="PS50082">
    <property type="entry name" value="WD_REPEATS_2"/>
    <property type="match status" value="3"/>
</dbReference>
<feature type="repeat" description="WD" evidence="1">
    <location>
        <begin position="625"/>
        <end position="659"/>
    </location>
</feature>
<feature type="domain" description="ARMC9 CTLH-like" evidence="3">
    <location>
        <begin position="68"/>
        <end position="182"/>
    </location>
</feature>
<evidence type="ECO:0000313" key="5">
    <source>
        <dbReference type="Proteomes" id="UP000244005"/>
    </source>
</evidence>
<dbReference type="InterPro" id="IPR001680">
    <property type="entry name" value="WD40_rpt"/>
</dbReference>
<feature type="repeat" description="WD" evidence="1">
    <location>
        <begin position="342"/>
        <end position="373"/>
    </location>
</feature>
<evidence type="ECO:0000259" key="3">
    <source>
        <dbReference type="Pfam" id="PF23138"/>
    </source>
</evidence>